<evidence type="ECO:0000256" key="1">
    <source>
        <dbReference type="SAM" id="MobiDB-lite"/>
    </source>
</evidence>
<dbReference type="InterPro" id="IPR044876">
    <property type="entry name" value="HRDC_dom_sf"/>
</dbReference>
<dbReference type="AlphaFoldDB" id="A0A916T0J8"/>
<name>A0A916T0J8_9ACTN</name>
<dbReference type="Proteomes" id="UP000621454">
    <property type="component" value="Unassembled WGS sequence"/>
</dbReference>
<dbReference type="InterPro" id="IPR051086">
    <property type="entry name" value="RNase_D-like"/>
</dbReference>
<dbReference type="CDD" id="cd06142">
    <property type="entry name" value="RNaseD_exo"/>
    <property type="match status" value="1"/>
</dbReference>
<gene>
    <name evidence="3" type="ORF">GCM10011489_12240</name>
</gene>
<dbReference type="InterPro" id="IPR002121">
    <property type="entry name" value="HRDC_dom"/>
</dbReference>
<evidence type="ECO:0000313" key="3">
    <source>
        <dbReference type="EMBL" id="GGB25630.1"/>
    </source>
</evidence>
<feature type="region of interest" description="Disordered" evidence="1">
    <location>
        <begin position="1"/>
        <end position="48"/>
    </location>
</feature>
<proteinExistence type="predicted"/>
<dbReference type="EMBL" id="BMGC01000006">
    <property type="protein sequence ID" value="GGB25630.1"/>
    <property type="molecule type" value="Genomic_DNA"/>
</dbReference>
<dbReference type="GO" id="GO:0006139">
    <property type="term" value="P:nucleobase-containing compound metabolic process"/>
    <property type="evidence" value="ECO:0007669"/>
    <property type="project" value="InterPro"/>
</dbReference>
<evidence type="ECO:0000313" key="4">
    <source>
        <dbReference type="Proteomes" id="UP000621454"/>
    </source>
</evidence>
<dbReference type="SMART" id="SM00474">
    <property type="entry name" value="35EXOc"/>
    <property type="match status" value="1"/>
</dbReference>
<dbReference type="PANTHER" id="PTHR47649:SF1">
    <property type="entry name" value="RIBONUCLEASE D"/>
    <property type="match status" value="1"/>
</dbReference>
<dbReference type="Pfam" id="PF01612">
    <property type="entry name" value="DNA_pol_A_exo1"/>
    <property type="match status" value="1"/>
</dbReference>
<sequence>MSVNETHDTGSDDRHGESSTPTDTVAAHAEPEPTPLEHPAEGVPPVETSADDFAHTADALAHGSGPVALDTERASGFRYSPRAYLVQIRRAGAGIHLIDPIEHPDALRPLAEALDGPEWVLHAADQDLPSLRELGLHCASLFDTELGGRLLNLPKVNLATMVAHFLGLGLAKGHGAADWSTRPLPDDWLNYAALDVEVLVELRDAVAAALEENGKLDWAREEFEYVRTKPAPPPRQDRWLRTSGIHKIKNPRQLAIIKSLWETREAMAQRRDIAPGRVLPDSAIIAAAVSDVASPQELTRLPVFGGSRQRRSAGEWYAAIARARALPDSQLPRRRHTGAIPPTSRWESRNPEAAQRYSRVRPTLVQIAEEVEVPVENLLAPDTVRGLCWRGVEGPLTVEAVDSELAAAHARNWQRTLTVEPITDALSD</sequence>
<feature type="domain" description="HRDC" evidence="2">
    <location>
        <begin position="250"/>
        <end position="330"/>
    </location>
</feature>
<dbReference type="SUPFAM" id="SSF47819">
    <property type="entry name" value="HRDC-like"/>
    <property type="match status" value="1"/>
</dbReference>
<dbReference type="InterPro" id="IPR002562">
    <property type="entry name" value="3'-5'_exonuclease_dom"/>
</dbReference>
<dbReference type="InterPro" id="IPR041605">
    <property type="entry name" value="Exo_C"/>
</dbReference>
<reference evidence="3" key="2">
    <citation type="submission" date="2020-09" db="EMBL/GenBank/DDBJ databases">
        <authorList>
            <person name="Sun Q."/>
            <person name="Zhou Y."/>
        </authorList>
    </citation>
    <scope>NUCLEOTIDE SEQUENCE</scope>
    <source>
        <strain evidence="3">CGMCC 1.12827</strain>
    </source>
</reference>
<dbReference type="Gene3D" id="3.30.420.10">
    <property type="entry name" value="Ribonuclease H-like superfamily/Ribonuclease H"/>
    <property type="match status" value="1"/>
</dbReference>
<organism evidence="3 4">
    <name type="scientific">Gordonia jinhuaensis</name>
    <dbReference type="NCBI Taxonomy" id="1517702"/>
    <lineage>
        <taxon>Bacteria</taxon>
        <taxon>Bacillati</taxon>
        <taxon>Actinomycetota</taxon>
        <taxon>Actinomycetes</taxon>
        <taxon>Mycobacteriales</taxon>
        <taxon>Gordoniaceae</taxon>
        <taxon>Gordonia</taxon>
    </lineage>
</organism>
<dbReference type="Pfam" id="PF00570">
    <property type="entry name" value="HRDC"/>
    <property type="match status" value="1"/>
</dbReference>
<dbReference type="Gene3D" id="1.10.150.80">
    <property type="entry name" value="HRDC domain"/>
    <property type="match status" value="2"/>
</dbReference>
<dbReference type="GO" id="GO:0000166">
    <property type="term" value="F:nucleotide binding"/>
    <property type="evidence" value="ECO:0007669"/>
    <property type="project" value="InterPro"/>
</dbReference>
<dbReference type="InterPro" id="IPR010997">
    <property type="entry name" value="HRDC-like_sf"/>
</dbReference>
<dbReference type="Pfam" id="PF18305">
    <property type="entry name" value="DNA_pol_A_exoN"/>
    <property type="match status" value="1"/>
</dbReference>
<dbReference type="PANTHER" id="PTHR47649">
    <property type="entry name" value="RIBONUCLEASE D"/>
    <property type="match status" value="1"/>
</dbReference>
<feature type="compositionally biased region" description="Basic and acidic residues" evidence="1">
    <location>
        <begin position="1"/>
        <end position="17"/>
    </location>
</feature>
<protein>
    <submittedName>
        <fullName evidence="3">Ribonuclease D</fullName>
    </submittedName>
</protein>
<dbReference type="SMART" id="SM00341">
    <property type="entry name" value="HRDC"/>
    <property type="match status" value="1"/>
</dbReference>
<dbReference type="InterPro" id="IPR012337">
    <property type="entry name" value="RNaseH-like_sf"/>
</dbReference>
<dbReference type="GO" id="GO:0003676">
    <property type="term" value="F:nucleic acid binding"/>
    <property type="evidence" value="ECO:0007669"/>
    <property type="project" value="InterPro"/>
</dbReference>
<accession>A0A916T0J8</accession>
<dbReference type="InterPro" id="IPR036397">
    <property type="entry name" value="RNaseH_sf"/>
</dbReference>
<dbReference type="RefSeq" id="WP_188585711.1">
    <property type="nucleotide sequence ID" value="NZ_BMGC01000006.1"/>
</dbReference>
<reference evidence="3" key="1">
    <citation type="journal article" date="2014" name="Int. J. Syst. Evol. Microbiol.">
        <title>Complete genome sequence of Corynebacterium casei LMG S-19264T (=DSM 44701T), isolated from a smear-ripened cheese.</title>
        <authorList>
            <consortium name="US DOE Joint Genome Institute (JGI-PGF)"/>
            <person name="Walter F."/>
            <person name="Albersmeier A."/>
            <person name="Kalinowski J."/>
            <person name="Ruckert C."/>
        </authorList>
    </citation>
    <scope>NUCLEOTIDE SEQUENCE</scope>
    <source>
        <strain evidence="3">CGMCC 1.12827</strain>
    </source>
</reference>
<feature type="region of interest" description="Disordered" evidence="1">
    <location>
        <begin position="332"/>
        <end position="353"/>
    </location>
</feature>
<keyword evidence="4" id="KW-1185">Reference proteome</keyword>
<dbReference type="GO" id="GO:0008408">
    <property type="term" value="F:3'-5' exonuclease activity"/>
    <property type="evidence" value="ECO:0007669"/>
    <property type="project" value="InterPro"/>
</dbReference>
<dbReference type="PROSITE" id="PS50967">
    <property type="entry name" value="HRDC"/>
    <property type="match status" value="1"/>
</dbReference>
<comment type="caution">
    <text evidence="3">The sequence shown here is derived from an EMBL/GenBank/DDBJ whole genome shotgun (WGS) entry which is preliminary data.</text>
</comment>
<evidence type="ECO:0000259" key="2">
    <source>
        <dbReference type="PROSITE" id="PS50967"/>
    </source>
</evidence>
<dbReference type="SUPFAM" id="SSF53098">
    <property type="entry name" value="Ribonuclease H-like"/>
    <property type="match status" value="1"/>
</dbReference>